<dbReference type="InterPro" id="IPR018490">
    <property type="entry name" value="cNMP-bd_dom_sf"/>
</dbReference>
<dbReference type="EMBL" id="JH159156">
    <property type="protein sequence ID" value="EGZ13186.1"/>
    <property type="molecule type" value="Genomic_DNA"/>
</dbReference>
<protein>
    <recommendedName>
        <fullName evidence="4">Cyclic nucleotide-binding domain-containing protein</fullName>
    </recommendedName>
</protein>
<dbReference type="AlphaFoldDB" id="G4ZTK8"/>
<keyword evidence="3" id="KW-1185">Reference proteome</keyword>
<reference evidence="2 3" key="1">
    <citation type="journal article" date="2006" name="Science">
        <title>Phytophthora genome sequences uncover evolutionary origins and mechanisms of pathogenesis.</title>
        <authorList>
            <person name="Tyler B.M."/>
            <person name="Tripathy S."/>
            <person name="Zhang X."/>
            <person name="Dehal P."/>
            <person name="Jiang R.H."/>
            <person name="Aerts A."/>
            <person name="Arredondo F.D."/>
            <person name="Baxter L."/>
            <person name="Bensasson D."/>
            <person name="Beynon J.L."/>
            <person name="Chapman J."/>
            <person name="Damasceno C.M."/>
            <person name="Dorrance A.E."/>
            <person name="Dou D."/>
            <person name="Dickerman A.W."/>
            <person name="Dubchak I.L."/>
            <person name="Garbelotto M."/>
            <person name="Gijzen M."/>
            <person name="Gordon S.G."/>
            <person name="Govers F."/>
            <person name="Grunwald N.J."/>
            <person name="Huang W."/>
            <person name="Ivors K.L."/>
            <person name="Jones R.W."/>
            <person name="Kamoun S."/>
            <person name="Krampis K."/>
            <person name="Lamour K.H."/>
            <person name="Lee M.K."/>
            <person name="McDonald W.H."/>
            <person name="Medina M."/>
            <person name="Meijer H.J."/>
            <person name="Nordberg E.K."/>
            <person name="Maclean D.J."/>
            <person name="Ospina-Giraldo M.D."/>
            <person name="Morris P.F."/>
            <person name="Phuntumart V."/>
            <person name="Putnam N.H."/>
            <person name="Rash S."/>
            <person name="Rose J.K."/>
            <person name="Sakihama Y."/>
            <person name="Salamov A.A."/>
            <person name="Savidor A."/>
            <person name="Scheuring C.F."/>
            <person name="Smith B.M."/>
            <person name="Sobral B.W."/>
            <person name="Terry A."/>
            <person name="Torto-Alalibo T.A."/>
            <person name="Win J."/>
            <person name="Xu Z."/>
            <person name="Zhang H."/>
            <person name="Grigoriev I.V."/>
            <person name="Rokhsar D.S."/>
            <person name="Boore J.L."/>
        </authorList>
    </citation>
    <scope>NUCLEOTIDE SEQUENCE [LARGE SCALE GENOMIC DNA]</scope>
    <source>
        <strain evidence="2 3">P6497</strain>
    </source>
</reference>
<dbReference type="Proteomes" id="UP000002640">
    <property type="component" value="Unassembled WGS sequence"/>
</dbReference>
<dbReference type="InterPro" id="IPR000595">
    <property type="entry name" value="cNMP-bd_dom"/>
</dbReference>
<dbReference type="RefSeq" id="XP_009530615.1">
    <property type="nucleotide sequence ID" value="XM_009532320.1"/>
</dbReference>
<feature type="region of interest" description="Disordered" evidence="1">
    <location>
        <begin position="26"/>
        <end position="55"/>
    </location>
</feature>
<dbReference type="OMA" id="THELAPV"/>
<evidence type="ECO:0008006" key="4">
    <source>
        <dbReference type="Google" id="ProtNLM"/>
    </source>
</evidence>
<evidence type="ECO:0000313" key="2">
    <source>
        <dbReference type="EMBL" id="EGZ13186.1"/>
    </source>
</evidence>
<dbReference type="CDD" id="cd00038">
    <property type="entry name" value="CAP_ED"/>
    <property type="match status" value="1"/>
</dbReference>
<evidence type="ECO:0000256" key="1">
    <source>
        <dbReference type="SAM" id="MobiDB-lite"/>
    </source>
</evidence>
<accession>G4ZTK8</accession>
<dbReference type="InterPro" id="IPR014710">
    <property type="entry name" value="RmlC-like_jellyroll"/>
</dbReference>
<dbReference type="InParanoid" id="G4ZTK8"/>
<proteinExistence type="predicted"/>
<organism evidence="2 3">
    <name type="scientific">Phytophthora sojae (strain P6497)</name>
    <name type="common">Soybean stem and root rot agent</name>
    <name type="synonym">Phytophthora megasperma f. sp. glycines</name>
    <dbReference type="NCBI Taxonomy" id="1094619"/>
    <lineage>
        <taxon>Eukaryota</taxon>
        <taxon>Sar</taxon>
        <taxon>Stramenopiles</taxon>
        <taxon>Oomycota</taxon>
        <taxon>Peronosporomycetes</taxon>
        <taxon>Peronosporales</taxon>
        <taxon>Peronosporaceae</taxon>
        <taxon>Phytophthora</taxon>
    </lineage>
</organism>
<dbReference type="SUPFAM" id="SSF51206">
    <property type="entry name" value="cAMP-binding domain-like"/>
    <property type="match status" value="1"/>
</dbReference>
<gene>
    <name evidence="2" type="ORF">PHYSODRAFT_439222</name>
</gene>
<sequence length="443" mass="48864">MPTDGRAVTALTTPNGRYRLRTHELAPVQLPRARASSSSTPDGSKAKAEEPTAIAPARPRVSITGVGATPRGRAVLESVAFDPFSQSESFKLLLQNPEASSKRREDPAAVSEFRQWLLQHFPHLVRTLQSLCLIQDNKADGDESWRLMLRYATVRSAVPGEVIGSQNVTRSTFVYFLLNGHCTLSFRPMLLRDAKVPSTPSSLTRIHAAMLGCSDRPVVQLRELVAGDCFGFDAAAFGFNHLLTTATAGAARQRNFLGLREVAVTYVLCLPYQVAQQLQMLQCRRQEGTARLPPAFPYSFAPEAELFLRNTFLFQAMADSSRRFLAAHLRPVVVARQEYLFTPGQPVQVFIVITGQLTLGSPREEHAGRREEADLELELLQAHDSVGLTEALQMATSFARYCVVTSASGVRAYSLSPTVLLMVLTQEPSSLKLIHEWIASRKS</sequence>
<dbReference type="GeneID" id="20652607"/>
<feature type="non-terminal residue" evidence="2">
    <location>
        <position position="443"/>
    </location>
</feature>
<dbReference type="Gene3D" id="2.60.120.10">
    <property type="entry name" value="Jelly Rolls"/>
    <property type="match status" value="1"/>
</dbReference>
<dbReference type="KEGG" id="psoj:PHYSODRAFT_439222"/>
<evidence type="ECO:0000313" key="3">
    <source>
        <dbReference type="Proteomes" id="UP000002640"/>
    </source>
</evidence>
<name>G4ZTK8_PHYSP</name>